<proteinExistence type="predicted"/>
<sequence>MTATVTRSRPDLTRPGVGVVKVSTWDVGSPQAQRAAVAAIERAWLSRDWPDTGLISYSVYVGEDGRTLMHYSQWRNEEAYRAFVAGERDERNAEIDAAVPGVRRLRLDSYDLYRSSPTEGDDRQPGSVALIEVDFEGPGRARAREWVDTVFAALEGPPGEADGPRAVADGSLAAHFHVSLDGARALNLAEWVDAASHEAMMNAPKGPAGEVPAEWRRVHEFPGLASSQVRRYTPALSLGAGA</sequence>
<dbReference type="InterPro" id="IPR011008">
    <property type="entry name" value="Dimeric_a/b-barrel"/>
</dbReference>
<organism evidence="1 2">
    <name type="scientific">Streptomyces candidus</name>
    <dbReference type="NCBI Taxonomy" id="67283"/>
    <lineage>
        <taxon>Bacteria</taxon>
        <taxon>Bacillati</taxon>
        <taxon>Actinomycetota</taxon>
        <taxon>Actinomycetes</taxon>
        <taxon>Kitasatosporales</taxon>
        <taxon>Streptomycetaceae</taxon>
        <taxon>Streptomyces</taxon>
    </lineage>
</organism>
<gene>
    <name evidence="1" type="ORF">HNQ79_000014</name>
</gene>
<evidence type="ECO:0000313" key="2">
    <source>
        <dbReference type="Proteomes" id="UP000540423"/>
    </source>
</evidence>
<protein>
    <recommendedName>
        <fullName evidence="3">Antibiotic biosynthesis monooxygenase</fullName>
    </recommendedName>
</protein>
<evidence type="ECO:0000313" key="1">
    <source>
        <dbReference type="EMBL" id="MBB6433576.1"/>
    </source>
</evidence>
<comment type="caution">
    <text evidence="1">The sequence shown here is derived from an EMBL/GenBank/DDBJ whole genome shotgun (WGS) entry which is preliminary data.</text>
</comment>
<dbReference type="Gene3D" id="3.30.70.100">
    <property type="match status" value="2"/>
</dbReference>
<dbReference type="SUPFAM" id="SSF54909">
    <property type="entry name" value="Dimeric alpha+beta barrel"/>
    <property type="match status" value="2"/>
</dbReference>
<dbReference type="EMBL" id="JACHEM010000001">
    <property type="protein sequence ID" value="MBB6433576.1"/>
    <property type="molecule type" value="Genomic_DNA"/>
</dbReference>
<reference evidence="1 2" key="1">
    <citation type="submission" date="2020-08" db="EMBL/GenBank/DDBJ databases">
        <title>Genomic Encyclopedia of Type Strains, Phase IV (KMG-IV): sequencing the most valuable type-strain genomes for metagenomic binning, comparative biology and taxonomic classification.</title>
        <authorList>
            <person name="Goeker M."/>
        </authorList>
    </citation>
    <scope>NUCLEOTIDE SEQUENCE [LARGE SCALE GENOMIC DNA]</scope>
    <source>
        <strain evidence="1 2">DSM 40141</strain>
    </source>
</reference>
<dbReference type="RefSeq" id="WP_185025435.1">
    <property type="nucleotide sequence ID" value="NZ_BNBN01000001.1"/>
</dbReference>
<name>A0A7X0LN85_9ACTN</name>
<accession>A0A7X0LN85</accession>
<evidence type="ECO:0008006" key="3">
    <source>
        <dbReference type="Google" id="ProtNLM"/>
    </source>
</evidence>
<keyword evidence="2" id="KW-1185">Reference proteome</keyword>
<dbReference type="Proteomes" id="UP000540423">
    <property type="component" value="Unassembled WGS sequence"/>
</dbReference>
<dbReference type="AlphaFoldDB" id="A0A7X0LN85"/>